<dbReference type="Gene3D" id="3.40.50.1240">
    <property type="entry name" value="Phosphoglycerate mutase-like"/>
    <property type="match status" value="1"/>
</dbReference>
<dbReference type="PANTHER" id="PTHR47623">
    <property type="entry name" value="OS09G0287300 PROTEIN"/>
    <property type="match status" value="1"/>
</dbReference>
<dbReference type="RefSeq" id="WP_072876769.1">
    <property type="nucleotide sequence ID" value="NZ_FQVT01000001.1"/>
</dbReference>
<dbReference type="Proteomes" id="UP000183945">
    <property type="component" value="Unassembled WGS sequence"/>
</dbReference>
<dbReference type="EMBL" id="FQVT01000001">
    <property type="protein sequence ID" value="SHF60655.1"/>
    <property type="molecule type" value="Genomic_DNA"/>
</dbReference>
<evidence type="ECO:0000313" key="1">
    <source>
        <dbReference type="EMBL" id="SHF60655.1"/>
    </source>
</evidence>
<dbReference type="InterPro" id="IPR029033">
    <property type="entry name" value="His_PPase_superfam"/>
</dbReference>
<accession>A0A1M5D1E6</accession>
<dbReference type="STRING" id="1073325.SAMN05444483_101754"/>
<dbReference type="Pfam" id="PF00300">
    <property type="entry name" value="His_Phos_1"/>
    <property type="match status" value="1"/>
</dbReference>
<protein>
    <submittedName>
        <fullName evidence="1">Phosphohistidine phosphatase</fullName>
    </submittedName>
</protein>
<dbReference type="AlphaFoldDB" id="A0A1M5D1E6"/>
<dbReference type="SUPFAM" id="SSF53254">
    <property type="entry name" value="Phosphoglycerate mutase-like"/>
    <property type="match status" value="1"/>
</dbReference>
<dbReference type="PANTHER" id="PTHR47623:SF1">
    <property type="entry name" value="OS09G0287300 PROTEIN"/>
    <property type="match status" value="1"/>
</dbReference>
<organism evidence="1 2">
    <name type="scientific">Salegentibacter echinorum</name>
    <dbReference type="NCBI Taxonomy" id="1073325"/>
    <lineage>
        <taxon>Bacteria</taxon>
        <taxon>Pseudomonadati</taxon>
        <taxon>Bacteroidota</taxon>
        <taxon>Flavobacteriia</taxon>
        <taxon>Flavobacteriales</taxon>
        <taxon>Flavobacteriaceae</taxon>
        <taxon>Salegentibacter</taxon>
    </lineage>
</organism>
<sequence>MKRLILIRHGKSSREHNVTDKKRPLKERAYNDAALVLEVFKQFQEEKPFIWSSPATRAQSTAKIFKDELNIDDNNFEIIEPLYTFEEKELLNTIKTCPNEIDTLMVFGHNPAMTEVVNTLGDKEFENVPTTGLNVIDFEVHKWPELDKGKNILHLFPKNLR</sequence>
<keyword evidence="2" id="KW-1185">Reference proteome</keyword>
<dbReference type="CDD" id="cd07040">
    <property type="entry name" value="HP"/>
    <property type="match status" value="1"/>
</dbReference>
<dbReference type="InterPro" id="IPR013078">
    <property type="entry name" value="His_Pase_superF_clade-1"/>
</dbReference>
<evidence type="ECO:0000313" key="2">
    <source>
        <dbReference type="Proteomes" id="UP000183945"/>
    </source>
</evidence>
<name>A0A1M5D1E6_SALEC</name>
<proteinExistence type="predicted"/>
<reference evidence="2" key="1">
    <citation type="submission" date="2016-11" db="EMBL/GenBank/DDBJ databases">
        <authorList>
            <person name="Varghese N."/>
            <person name="Submissions S."/>
        </authorList>
    </citation>
    <scope>NUCLEOTIDE SEQUENCE [LARGE SCALE GENOMIC DNA]</scope>
    <source>
        <strain evidence="2">DSM 24579</strain>
    </source>
</reference>
<gene>
    <name evidence="1" type="ORF">SAMN05444483_101754</name>
</gene>
<dbReference type="OrthoDB" id="9810154at2"/>